<accession>A0A2P6P2G2</accession>
<name>A0A2P6P2G2_ROSCH</name>
<sequence>MTYIWNWTLLRVHTLICEYSRLIGCFQSRVQLHILVICSNSYPCFDLI</sequence>
<dbReference type="Proteomes" id="UP000238479">
    <property type="component" value="Chromosome 7"/>
</dbReference>
<protein>
    <submittedName>
        <fullName evidence="1">Uncharacterized protein</fullName>
    </submittedName>
</protein>
<dbReference type="EMBL" id="PDCK01000045">
    <property type="protein sequence ID" value="PRQ16095.1"/>
    <property type="molecule type" value="Genomic_DNA"/>
</dbReference>
<comment type="caution">
    <text evidence="1">The sequence shown here is derived from an EMBL/GenBank/DDBJ whole genome shotgun (WGS) entry which is preliminary data.</text>
</comment>
<evidence type="ECO:0000313" key="1">
    <source>
        <dbReference type="EMBL" id="PRQ16095.1"/>
    </source>
</evidence>
<proteinExistence type="predicted"/>
<reference evidence="1 2" key="1">
    <citation type="journal article" date="2018" name="Nat. Genet.">
        <title>The Rosa genome provides new insights in the design of modern roses.</title>
        <authorList>
            <person name="Bendahmane M."/>
        </authorList>
    </citation>
    <scope>NUCLEOTIDE SEQUENCE [LARGE SCALE GENOMIC DNA]</scope>
    <source>
        <strain evidence="2">cv. Old Blush</strain>
    </source>
</reference>
<gene>
    <name evidence="1" type="ORF">RchiOBHm_Chr7g0180491</name>
</gene>
<evidence type="ECO:0000313" key="2">
    <source>
        <dbReference type="Proteomes" id="UP000238479"/>
    </source>
</evidence>
<dbReference type="Gramene" id="PRQ16095">
    <property type="protein sequence ID" value="PRQ16095"/>
    <property type="gene ID" value="RchiOBHm_Chr7g0180491"/>
</dbReference>
<keyword evidence="2" id="KW-1185">Reference proteome</keyword>
<organism evidence="1 2">
    <name type="scientific">Rosa chinensis</name>
    <name type="common">China rose</name>
    <dbReference type="NCBI Taxonomy" id="74649"/>
    <lineage>
        <taxon>Eukaryota</taxon>
        <taxon>Viridiplantae</taxon>
        <taxon>Streptophyta</taxon>
        <taxon>Embryophyta</taxon>
        <taxon>Tracheophyta</taxon>
        <taxon>Spermatophyta</taxon>
        <taxon>Magnoliopsida</taxon>
        <taxon>eudicotyledons</taxon>
        <taxon>Gunneridae</taxon>
        <taxon>Pentapetalae</taxon>
        <taxon>rosids</taxon>
        <taxon>fabids</taxon>
        <taxon>Rosales</taxon>
        <taxon>Rosaceae</taxon>
        <taxon>Rosoideae</taxon>
        <taxon>Rosoideae incertae sedis</taxon>
        <taxon>Rosa</taxon>
    </lineage>
</organism>
<dbReference type="AlphaFoldDB" id="A0A2P6P2G2"/>